<dbReference type="GO" id="GO:0032053">
    <property type="term" value="P:ciliary basal body organization"/>
    <property type="evidence" value="ECO:0007669"/>
    <property type="project" value="TreeGrafter"/>
</dbReference>
<gene>
    <name evidence="3" type="primary">CCP110</name>
</gene>
<dbReference type="GO" id="GO:0007099">
    <property type="term" value="P:centriole replication"/>
    <property type="evidence" value="ECO:0007669"/>
    <property type="project" value="InterPro"/>
</dbReference>
<organism evidence="3 4">
    <name type="scientific">Latimeria chalumnae</name>
    <name type="common">Coelacanth</name>
    <dbReference type="NCBI Taxonomy" id="7897"/>
    <lineage>
        <taxon>Eukaryota</taxon>
        <taxon>Metazoa</taxon>
        <taxon>Chordata</taxon>
        <taxon>Craniata</taxon>
        <taxon>Vertebrata</taxon>
        <taxon>Euteleostomi</taxon>
        <taxon>Coelacanthiformes</taxon>
        <taxon>Coelacanthidae</taxon>
        <taxon>Latimeria</taxon>
    </lineage>
</organism>
<dbReference type="Proteomes" id="UP000008672">
    <property type="component" value="Unassembled WGS sequence"/>
</dbReference>
<dbReference type="OrthoDB" id="10028852at2759"/>
<dbReference type="EMBL" id="AFYH01104005">
    <property type="status" value="NOT_ANNOTATED_CDS"/>
    <property type="molecule type" value="Genomic_DNA"/>
</dbReference>
<accession>M3XHP7</accession>
<dbReference type="EMBL" id="AFYH01104010">
    <property type="status" value="NOT_ANNOTATED_CDS"/>
    <property type="molecule type" value="Genomic_DNA"/>
</dbReference>
<sequence>MEEYEDFYKREFSKIQGEEGKGEDVPPGCEKGLSFIQFHGVAVLSPLLNLDRKREMQQYKQKAVNIELSRENVRKSALLSRVQEILQSVQIKTVPNIGGLDVSEATLNSQTSKLNAKNGFAILPNLNSLPALTAHCGSTKVETAAGNVPPISHHEVTTAGKGFSKAAEDTVSPKRNENLIADHRDNAVDAKPASSNAPRVLLSSLASVSKVEETKAGVSPPALEVPDHYAMSLQNLLRKSREYVEREQSKHSAWNNSGGGASESHSDKENDLAKACGSIRERAKFLSRSRSSSPVAIEKLNSIRPSVQSLDTSSSVSSMNASPLSSSCKADVPIGSAMPLALNSDSDEELQFSSHFENENSVFRSLTGSYIKLPSPEPSQSPKMHRRRSRPLSAGNIVINYPVNAFELSPKGKSSGLDLVVQNGSGNLASQKISSDGSVASCSTNGAAVCTSRPQVTRANTSETYDVSLHHPNSTCINAFSRPENTFVGGMAALEREVQFVRRGSLVENVYFLTGQSNESLTAQQQSPVSHGATTVTGNKATGVLYRAKRGSPVELNKSYDVETPSPVLLQSQSMRQVKGISDASLASEKSIQNNADDQVKRNIDLDLESSNVVGRKQLVGMTMETGALQEMGWLDQAERCHMGSVYTDETDVPLNINPIDEECLRKQMVAFEEMRKKLEEQHAQQLSLLIAEQEREQEKLHKEIEQQERRFREKRIEVPELHEKHTGDETPLDWREMNDSDPQVSIAMPVDLRLNTISHSTGFGSGPKQPNLSLNVTAANSPFFLWDPEPSGMPKVTAPRSVGRSRNRWSQIHSPEMQKKFDRITALAKGFLIRRLMQTEKVKHLRQTVKDTLEFIKTFQTEVPIKRGAVSTQDASLQERVYAQLRAALYEIYDIFLVMVPSERMSILNHDREVRKEKLLRQMEKVKSPRDRVSLSAATQKSLDRKKQMKAAELRLTTKKVQIKHKSETRILQPNQGQNAPIQRGLCRQGTPKASVRGGEQSREKPSENRAQSKALSGVYARRPLRTKPNLVAI</sequence>
<keyword evidence="1" id="KW-0175">Coiled coil</keyword>
<dbReference type="GeneTree" id="ENSGT00390000004090"/>
<dbReference type="InParanoid" id="M3XHP7"/>
<dbReference type="GO" id="GO:1903723">
    <property type="term" value="P:negative regulation of centriole elongation"/>
    <property type="evidence" value="ECO:0007669"/>
    <property type="project" value="TreeGrafter"/>
</dbReference>
<feature type="coiled-coil region" evidence="1">
    <location>
        <begin position="662"/>
        <end position="725"/>
    </location>
</feature>
<feature type="compositionally biased region" description="Polar residues" evidence="2">
    <location>
        <begin position="971"/>
        <end position="982"/>
    </location>
</feature>
<proteinExistence type="predicted"/>
<reference evidence="4" key="1">
    <citation type="submission" date="2011-08" db="EMBL/GenBank/DDBJ databases">
        <title>The draft genome of Latimeria chalumnae.</title>
        <authorList>
            <person name="Di Palma F."/>
            <person name="Alfoldi J."/>
            <person name="Johnson J."/>
            <person name="Berlin A."/>
            <person name="Gnerre S."/>
            <person name="Jaffe D."/>
            <person name="MacCallum I."/>
            <person name="Young S."/>
            <person name="Walker B.J."/>
            <person name="Lander E."/>
            <person name="Lindblad-Toh K."/>
        </authorList>
    </citation>
    <scope>NUCLEOTIDE SEQUENCE [LARGE SCALE GENOMIC DNA]</scope>
    <source>
        <strain evidence="4">Wild caught</strain>
    </source>
</reference>
<dbReference type="EMBL" id="AFYH01104007">
    <property type="status" value="NOT_ANNOTATED_CDS"/>
    <property type="molecule type" value="Genomic_DNA"/>
</dbReference>
<dbReference type="PANTHER" id="PTHR13594:SF1">
    <property type="entry name" value="CENTRIOLAR COILED-COIL PROTEIN OF 110 KDA"/>
    <property type="match status" value="1"/>
</dbReference>
<dbReference type="AlphaFoldDB" id="M3XHP7"/>
<dbReference type="STRING" id="7897.ENSLACP00000022253"/>
<dbReference type="HOGENOM" id="CLU_302049_0_0_1"/>
<dbReference type="EMBL" id="AFYH01104011">
    <property type="status" value="NOT_ANNOTATED_CDS"/>
    <property type="molecule type" value="Genomic_DNA"/>
</dbReference>
<evidence type="ECO:0000313" key="4">
    <source>
        <dbReference type="Proteomes" id="UP000008672"/>
    </source>
</evidence>
<dbReference type="Ensembl" id="ENSLACT00000025957.1">
    <property type="protein sequence ID" value="ENSLACP00000022253.1"/>
    <property type="gene ID" value="ENSLACG00000013315.2"/>
</dbReference>
<evidence type="ECO:0000256" key="1">
    <source>
        <dbReference type="SAM" id="Coils"/>
    </source>
</evidence>
<dbReference type="eggNOG" id="ENOG502QUVS">
    <property type="taxonomic scope" value="Eukaryota"/>
</dbReference>
<dbReference type="InterPro" id="IPR033207">
    <property type="entry name" value="CCP110"/>
</dbReference>
<feature type="region of interest" description="Disordered" evidence="2">
    <location>
        <begin position="243"/>
        <end position="269"/>
    </location>
</feature>
<evidence type="ECO:0000256" key="2">
    <source>
        <dbReference type="SAM" id="MobiDB-lite"/>
    </source>
</evidence>
<evidence type="ECO:0000313" key="3">
    <source>
        <dbReference type="Ensembl" id="ENSLACP00000022253.1"/>
    </source>
</evidence>
<dbReference type="EMBL" id="AFYH01104012">
    <property type="status" value="NOT_ANNOTATED_CDS"/>
    <property type="molecule type" value="Genomic_DNA"/>
</dbReference>
<feature type="region of interest" description="Disordered" evidence="2">
    <location>
        <begin position="967"/>
        <end position="1035"/>
    </location>
</feature>
<dbReference type="OMA" id="QFKSNGV"/>
<dbReference type="PANTHER" id="PTHR13594">
    <property type="entry name" value="CENTRIOLAR COILED-COIL PROTEIN OF 110 KDA"/>
    <property type="match status" value="1"/>
</dbReference>
<name>M3XHP7_LATCH</name>
<dbReference type="GO" id="GO:0032465">
    <property type="term" value="P:regulation of cytokinesis"/>
    <property type="evidence" value="ECO:0007669"/>
    <property type="project" value="InterPro"/>
</dbReference>
<dbReference type="KEGG" id="lcm:102348915"/>
<dbReference type="EMBL" id="AFYH01104008">
    <property type="status" value="NOT_ANNOTATED_CDS"/>
    <property type="molecule type" value="Genomic_DNA"/>
</dbReference>
<feature type="region of interest" description="Disordered" evidence="2">
    <location>
        <begin position="926"/>
        <end position="948"/>
    </location>
</feature>
<dbReference type="EMBL" id="AFYH01104006">
    <property type="status" value="NOT_ANNOTATED_CDS"/>
    <property type="molecule type" value="Genomic_DNA"/>
</dbReference>
<reference evidence="3" key="2">
    <citation type="submission" date="2025-08" db="UniProtKB">
        <authorList>
            <consortium name="Ensembl"/>
        </authorList>
    </citation>
    <scope>IDENTIFICATION</scope>
</reference>
<dbReference type="Pfam" id="PF16025">
    <property type="entry name" value="CaM_bind"/>
    <property type="match status" value="1"/>
</dbReference>
<dbReference type="EMBL" id="AFYH01104003">
    <property type="status" value="NOT_ANNOTATED_CDS"/>
    <property type="molecule type" value="Genomic_DNA"/>
</dbReference>
<dbReference type="GeneID" id="102348915"/>
<reference evidence="3" key="3">
    <citation type="submission" date="2025-09" db="UniProtKB">
        <authorList>
            <consortium name="Ensembl"/>
        </authorList>
    </citation>
    <scope>IDENTIFICATION</scope>
</reference>
<dbReference type="EMBL" id="AFYH01104009">
    <property type="status" value="NOT_ANNOTATED_CDS"/>
    <property type="molecule type" value="Genomic_DNA"/>
</dbReference>
<keyword evidence="4" id="KW-1185">Reference proteome</keyword>
<dbReference type="EMBL" id="AFYH01104004">
    <property type="status" value="NOT_ANNOTATED_CDS"/>
    <property type="molecule type" value="Genomic_DNA"/>
</dbReference>
<dbReference type="FunCoup" id="M3XHP7">
    <property type="interactions" value="1477"/>
</dbReference>
<dbReference type="GO" id="GO:0005814">
    <property type="term" value="C:centriole"/>
    <property type="evidence" value="ECO:0007669"/>
    <property type="project" value="InterPro"/>
</dbReference>
<protein>
    <submittedName>
        <fullName evidence="3">Centriolar coiled-coil protein 110</fullName>
    </submittedName>
</protein>